<dbReference type="SUPFAM" id="SSF46785">
    <property type="entry name" value="Winged helix' DNA-binding domain"/>
    <property type="match status" value="1"/>
</dbReference>
<name>A0A3S0Y2M4_9HYPH</name>
<dbReference type="InterPro" id="IPR036390">
    <property type="entry name" value="WH_DNA-bd_sf"/>
</dbReference>
<evidence type="ECO:0000256" key="2">
    <source>
        <dbReference type="ARBA" id="ARBA00023125"/>
    </source>
</evidence>
<reference evidence="6" key="1">
    <citation type="submission" date="2018-11" db="EMBL/GenBank/DDBJ databases">
        <title>Rhizobium chutanense sp. nov., isolated from root nodules of Phaseolus vulgaris in China.</title>
        <authorList>
            <person name="Huo Y."/>
        </authorList>
    </citation>
    <scope>NUCLEOTIDE SEQUENCE [LARGE SCALE GENOMIC DNA]</scope>
    <source>
        <strain evidence="6">CCBAU 65647</strain>
    </source>
</reference>
<dbReference type="InterPro" id="IPR018490">
    <property type="entry name" value="cNMP-bd_dom_sf"/>
</dbReference>
<keyword evidence="1" id="KW-0805">Transcription regulation</keyword>
<proteinExistence type="predicted"/>
<accession>A0A3S0Y2M4</accession>
<dbReference type="GO" id="GO:0006355">
    <property type="term" value="P:regulation of DNA-templated transcription"/>
    <property type="evidence" value="ECO:0007669"/>
    <property type="project" value="InterPro"/>
</dbReference>
<sequence>MADMIHPKENRLLALLPEQEYAAVAPHLEPCAMPSGFIIVHANAPIEHVYFLCSGVGSVINISPEGNRVEAGLFGRDGFAPVAAAIDAGISVSEVTVQVPGFAYRLPQRTLAELMKTQPVFAGLLHKGVHVLATQAGFTALSNAVHEINERLARWILMCHDRIDGDKLALTHDFIALMLAVRRPSVTTALHILEGNHFIRSVRGLVIVRDRAGLEEFASDAYGKAEAEYERLIGPLRRSKRPSLAPQPHIGKTG</sequence>
<dbReference type="GO" id="GO:0003677">
    <property type="term" value="F:DNA binding"/>
    <property type="evidence" value="ECO:0007669"/>
    <property type="project" value="UniProtKB-KW"/>
</dbReference>
<dbReference type="SUPFAM" id="SSF51206">
    <property type="entry name" value="cAMP-binding domain-like"/>
    <property type="match status" value="1"/>
</dbReference>
<dbReference type="InterPro" id="IPR014710">
    <property type="entry name" value="RmlC-like_jellyroll"/>
</dbReference>
<keyword evidence="2" id="KW-0238">DNA-binding</keyword>
<evidence type="ECO:0000313" key="5">
    <source>
        <dbReference type="EMBL" id="RUM22260.1"/>
    </source>
</evidence>
<protein>
    <submittedName>
        <fullName evidence="5">Crp/Fnr family transcriptional regulator</fullName>
    </submittedName>
</protein>
<organism evidence="5 6">
    <name type="scientific">Rhizobium vallis</name>
    <dbReference type="NCBI Taxonomy" id="634290"/>
    <lineage>
        <taxon>Bacteria</taxon>
        <taxon>Pseudomonadati</taxon>
        <taxon>Pseudomonadota</taxon>
        <taxon>Alphaproteobacteria</taxon>
        <taxon>Hyphomicrobiales</taxon>
        <taxon>Rhizobiaceae</taxon>
        <taxon>Rhizobium/Agrobacterium group</taxon>
        <taxon>Rhizobium</taxon>
    </lineage>
</organism>
<dbReference type="Pfam" id="PF00027">
    <property type="entry name" value="cNMP_binding"/>
    <property type="match status" value="1"/>
</dbReference>
<dbReference type="Pfam" id="PF13545">
    <property type="entry name" value="HTH_Crp_2"/>
    <property type="match status" value="1"/>
</dbReference>
<comment type="caution">
    <text evidence="5">The sequence shown here is derived from an EMBL/GenBank/DDBJ whole genome shotgun (WGS) entry which is preliminary data.</text>
</comment>
<dbReference type="Gene3D" id="2.60.120.10">
    <property type="entry name" value="Jelly Rolls"/>
    <property type="match status" value="1"/>
</dbReference>
<dbReference type="InterPro" id="IPR000595">
    <property type="entry name" value="cNMP-bd_dom"/>
</dbReference>
<evidence type="ECO:0000313" key="6">
    <source>
        <dbReference type="Proteomes" id="UP000278823"/>
    </source>
</evidence>
<dbReference type="OrthoDB" id="7506088at2"/>
<dbReference type="CDD" id="cd00038">
    <property type="entry name" value="CAP_ED"/>
    <property type="match status" value="1"/>
</dbReference>
<evidence type="ECO:0000256" key="3">
    <source>
        <dbReference type="ARBA" id="ARBA00023163"/>
    </source>
</evidence>
<dbReference type="PROSITE" id="PS50042">
    <property type="entry name" value="CNMP_BINDING_3"/>
    <property type="match status" value="1"/>
</dbReference>
<dbReference type="InterPro" id="IPR012318">
    <property type="entry name" value="HTH_CRP"/>
</dbReference>
<keyword evidence="6" id="KW-1185">Reference proteome</keyword>
<dbReference type="InterPro" id="IPR036388">
    <property type="entry name" value="WH-like_DNA-bd_sf"/>
</dbReference>
<keyword evidence="3" id="KW-0804">Transcription</keyword>
<dbReference type="SMART" id="SM00100">
    <property type="entry name" value="cNMP"/>
    <property type="match status" value="1"/>
</dbReference>
<dbReference type="EMBL" id="RJTH01000010">
    <property type="protein sequence ID" value="RUM22260.1"/>
    <property type="molecule type" value="Genomic_DNA"/>
</dbReference>
<feature type="domain" description="Cyclic nucleotide-binding" evidence="4">
    <location>
        <begin position="12"/>
        <end position="83"/>
    </location>
</feature>
<evidence type="ECO:0000256" key="1">
    <source>
        <dbReference type="ARBA" id="ARBA00023015"/>
    </source>
</evidence>
<dbReference type="Gene3D" id="1.10.10.10">
    <property type="entry name" value="Winged helix-like DNA-binding domain superfamily/Winged helix DNA-binding domain"/>
    <property type="match status" value="1"/>
</dbReference>
<evidence type="ECO:0000259" key="4">
    <source>
        <dbReference type="PROSITE" id="PS50042"/>
    </source>
</evidence>
<dbReference type="Proteomes" id="UP000278823">
    <property type="component" value="Unassembled WGS sequence"/>
</dbReference>
<gene>
    <name evidence="5" type="ORF">EFQ99_25600</name>
</gene>
<dbReference type="AlphaFoldDB" id="A0A3S0Y2M4"/>